<protein>
    <recommendedName>
        <fullName evidence="1">DNA binding HTH domain-containing protein</fullName>
    </recommendedName>
</protein>
<name>A0A0F9S020_9ZZZZ</name>
<evidence type="ECO:0000259" key="1">
    <source>
        <dbReference type="Pfam" id="PF02954"/>
    </source>
</evidence>
<comment type="caution">
    <text evidence="2">The sequence shown here is derived from an EMBL/GenBank/DDBJ whole genome shotgun (WGS) entry which is preliminary data.</text>
</comment>
<dbReference type="InterPro" id="IPR002197">
    <property type="entry name" value="HTH_Fis"/>
</dbReference>
<reference evidence="2" key="1">
    <citation type="journal article" date="2015" name="Nature">
        <title>Complex archaea that bridge the gap between prokaryotes and eukaryotes.</title>
        <authorList>
            <person name="Spang A."/>
            <person name="Saw J.H."/>
            <person name="Jorgensen S.L."/>
            <person name="Zaremba-Niedzwiedzka K."/>
            <person name="Martijn J."/>
            <person name="Lind A.E."/>
            <person name="van Eijk R."/>
            <person name="Schleper C."/>
            <person name="Guy L."/>
            <person name="Ettema T.J."/>
        </authorList>
    </citation>
    <scope>NUCLEOTIDE SEQUENCE</scope>
</reference>
<dbReference type="EMBL" id="LAZR01002400">
    <property type="protein sequence ID" value="KKN30516.1"/>
    <property type="molecule type" value="Genomic_DNA"/>
</dbReference>
<dbReference type="AlphaFoldDB" id="A0A0F9S020"/>
<sequence length="72" mass="8299">MTPEKQLKTQVDTLINTLISIKRPWHLRRARHAFEKFYTNFVLAKSDGNRDRAAKKLGIGFSTLKQKIVNTG</sequence>
<dbReference type="SUPFAM" id="SSF46689">
    <property type="entry name" value="Homeodomain-like"/>
    <property type="match status" value="1"/>
</dbReference>
<proteinExistence type="predicted"/>
<dbReference type="InterPro" id="IPR009057">
    <property type="entry name" value="Homeodomain-like_sf"/>
</dbReference>
<evidence type="ECO:0000313" key="2">
    <source>
        <dbReference type="EMBL" id="KKN30516.1"/>
    </source>
</evidence>
<organism evidence="2">
    <name type="scientific">marine sediment metagenome</name>
    <dbReference type="NCBI Taxonomy" id="412755"/>
    <lineage>
        <taxon>unclassified sequences</taxon>
        <taxon>metagenomes</taxon>
        <taxon>ecological metagenomes</taxon>
    </lineage>
</organism>
<feature type="domain" description="DNA binding HTH" evidence="1">
    <location>
        <begin position="42"/>
        <end position="68"/>
    </location>
</feature>
<dbReference type="GO" id="GO:0043565">
    <property type="term" value="F:sequence-specific DNA binding"/>
    <property type="evidence" value="ECO:0007669"/>
    <property type="project" value="InterPro"/>
</dbReference>
<dbReference type="Gene3D" id="1.10.10.60">
    <property type="entry name" value="Homeodomain-like"/>
    <property type="match status" value="1"/>
</dbReference>
<dbReference type="Pfam" id="PF02954">
    <property type="entry name" value="HTH_8"/>
    <property type="match status" value="1"/>
</dbReference>
<accession>A0A0F9S020</accession>
<gene>
    <name evidence="2" type="ORF">LCGC14_0833410</name>
</gene>